<dbReference type="EMBL" id="CP113520">
    <property type="protein sequence ID" value="WAJ30949.1"/>
    <property type="molecule type" value="Genomic_DNA"/>
</dbReference>
<gene>
    <name evidence="1" type="ORF">OXU80_12405</name>
</gene>
<dbReference type="Proteomes" id="UP001163223">
    <property type="component" value="Chromosome"/>
</dbReference>
<organism evidence="1 2">
    <name type="scientific">Antarcticirhabdus aurantiaca</name>
    <dbReference type="NCBI Taxonomy" id="2606717"/>
    <lineage>
        <taxon>Bacteria</taxon>
        <taxon>Pseudomonadati</taxon>
        <taxon>Pseudomonadota</taxon>
        <taxon>Alphaproteobacteria</taxon>
        <taxon>Hyphomicrobiales</taxon>
        <taxon>Aurantimonadaceae</taxon>
        <taxon>Antarcticirhabdus</taxon>
    </lineage>
</organism>
<protein>
    <submittedName>
        <fullName evidence="1">Uncharacterized protein</fullName>
    </submittedName>
</protein>
<name>A0ACD4NWR9_9HYPH</name>
<sequence length="623" mass="67031">MDDTERLVVLLEARIRDFEKNMQKASGTAGREFGRMRRDAKTASAEMEADMMRSASRINQAMAMVSTRAGAMAAAFAPVAGGIGIAAAALTGVGAAARTAARDIATIGDEAKRAGIGVKAFQELRFVAEQSRVSFDALTDGIKEMNLRADEFIVTGSGSGAEAFKRLGLSAADLSKKLKDPSALFTEIIGKMERMDRAAQIRIADEVFGGTGGEQFVQLIDQGAAGIRRTIEEANRLGIVMDEEMIAKAAEVDRQFGIISQTVGTRLKGAIVDAASALASFIDGFRDFENQQNQTLEAGLATLGQQRLDTERKILELRQNQRDLTDTAKGLGFGEANDRQIADLEAQNAALTEQEKKILDILKARGAFGTQTKETSENLRDMATAGTAAGEAAGYVARNGGAATTTTDAYGKSVADLRDRLNESVKGLQLTVDTFGQSEGAIAAARFEADAMAEALRAATAAGKTAVDPKLAGFIKDQAAEYGRLTDQISASTEAEQERQRVADRLTGQQERVKQLEGDINFERSIIGLPEAEQRIRSTLHGLDLEFNSFEGQRLAAGMRYNDRLIEMQEELERTGQIGRDAFEGVFDALMEGGDVLENITEDFAPVSQGQIDAFFATIEEQD</sequence>
<accession>A0ACD4NWR9</accession>
<reference evidence="1" key="1">
    <citation type="submission" date="2022-11" db="EMBL/GenBank/DDBJ databases">
        <title>beta-Carotene-producing bacterium, Jeongeuplla avenae sp. nov., alleviates the salt stress of Arabidopsis seedlings.</title>
        <authorList>
            <person name="Jiang L."/>
            <person name="Lee J."/>
        </authorList>
    </citation>
    <scope>NUCLEOTIDE SEQUENCE</scope>
    <source>
        <strain evidence="1">DY_R2A_6</strain>
    </source>
</reference>
<evidence type="ECO:0000313" key="1">
    <source>
        <dbReference type="EMBL" id="WAJ30949.1"/>
    </source>
</evidence>
<proteinExistence type="predicted"/>
<evidence type="ECO:0000313" key="2">
    <source>
        <dbReference type="Proteomes" id="UP001163223"/>
    </source>
</evidence>
<keyword evidence="2" id="KW-1185">Reference proteome</keyword>